<feature type="domain" description="DUF2786" evidence="2">
    <location>
        <begin position="34"/>
        <end position="70"/>
    </location>
</feature>
<gene>
    <name evidence="4" type="ORF">EV383_3104</name>
</gene>
<proteinExistence type="predicted"/>
<dbReference type="OrthoDB" id="5145833at2"/>
<evidence type="ECO:0000259" key="3">
    <source>
        <dbReference type="Pfam" id="PF23771"/>
    </source>
</evidence>
<feature type="region of interest" description="Disordered" evidence="1">
    <location>
        <begin position="228"/>
        <end position="278"/>
    </location>
</feature>
<evidence type="ECO:0000259" key="2">
    <source>
        <dbReference type="Pfam" id="PF10979"/>
    </source>
</evidence>
<feature type="region of interest" description="Disordered" evidence="1">
    <location>
        <begin position="194"/>
        <end position="216"/>
    </location>
</feature>
<feature type="region of interest" description="Disordered" evidence="1">
    <location>
        <begin position="1"/>
        <end position="30"/>
    </location>
</feature>
<comment type="caution">
    <text evidence="4">The sequence shown here is derived from an EMBL/GenBank/DDBJ whole genome shotgun (WGS) entry which is preliminary data.</text>
</comment>
<dbReference type="RefSeq" id="WP_130290548.1">
    <property type="nucleotide sequence ID" value="NZ_SHKL01000001.1"/>
</dbReference>
<evidence type="ECO:0000313" key="4">
    <source>
        <dbReference type="EMBL" id="RZT86214.1"/>
    </source>
</evidence>
<evidence type="ECO:0000313" key="5">
    <source>
        <dbReference type="Proteomes" id="UP000291591"/>
    </source>
</evidence>
<dbReference type="Proteomes" id="UP000291591">
    <property type="component" value="Unassembled WGS sequence"/>
</dbReference>
<evidence type="ECO:0000256" key="1">
    <source>
        <dbReference type="SAM" id="MobiDB-lite"/>
    </source>
</evidence>
<keyword evidence="5" id="KW-1185">Reference proteome</keyword>
<dbReference type="AlphaFoldDB" id="A0A4Q7UYL4"/>
<dbReference type="InterPro" id="IPR024498">
    <property type="entry name" value="DUF2786"/>
</dbReference>
<feature type="compositionally biased region" description="Low complexity" evidence="1">
    <location>
        <begin position="1"/>
        <end position="10"/>
    </location>
</feature>
<accession>A0A4Q7UYL4</accession>
<dbReference type="EMBL" id="SHKL01000001">
    <property type="protein sequence ID" value="RZT86214.1"/>
    <property type="molecule type" value="Genomic_DNA"/>
</dbReference>
<feature type="compositionally biased region" description="Basic and acidic residues" evidence="1">
    <location>
        <begin position="249"/>
        <end position="258"/>
    </location>
</feature>
<protein>
    <submittedName>
        <fullName evidence="4">Uncharacterized protein DUF2786</fullName>
    </submittedName>
</protein>
<feature type="domain" description="DUF7168" evidence="3">
    <location>
        <begin position="102"/>
        <end position="198"/>
    </location>
</feature>
<organism evidence="4 5">
    <name type="scientific">Pseudonocardia sediminis</name>
    <dbReference type="NCBI Taxonomy" id="1397368"/>
    <lineage>
        <taxon>Bacteria</taxon>
        <taxon>Bacillati</taxon>
        <taxon>Actinomycetota</taxon>
        <taxon>Actinomycetes</taxon>
        <taxon>Pseudonocardiales</taxon>
        <taxon>Pseudonocardiaceae</taxon>
        <taxon>Pseudonocardia</taxon>
    </lineage>
</organism>
<reference evidence="4 5" key="1">
    <citation type="submission" date="2019-02" db="EMBL/GenBank/DDBJ databases">
        <title>Sequencing the genomes of 1000 actinobacteria strains.</title>
        <authorList>
            <person name="Klenk H.-P."/>
        </authorList>
    </citation>
    <scope>NUCLEOTIDE SEQUENCE [LARGE SCALE GENOMIC DNA]</scope>
    <source>
        <strain evidence="4 5">DSM 45779</strain>
    </source>
</reference>
<sequence length="278" mass="29537">MTTDTDTGLPPGDPSSPRDPAAPPGDAGVPAARLDRVRKLLAKAERAGTPDEAEIYTAKAVELMARHGIDDAVLAAADPSRTADRIGSVRIGIDDPYSAGKARLLGWTASALRCRWVMHDARGGRVPAVTVFGFDSDRERAELLYTSLLLQAARPLAELRPPGRDESVAAYRRSWLYGFAARIHERLREAESRAVAERDGTAAPTPGTGSSTALVLADRTDQVDRAYAEEFPSLRRARRPSVSGSGFRHGADAADRADLGGGPELGGPGRGRVLPAAR</sequence>
<feature type="compositionally biased region" description="Gly residues" evidence="1">
    <location>
        <begin position="259"/>
        <end position="270"/>
    </location>
</feature>
<dbReference type="Pfam" id="PF10979">
    <property type="entry name" value="DUF2786"/>
    <property type="match status" value="1"/>
</dbReference>
<name>A0A4Q7UYL4_PSEST</name>
<dbReference type="Pfam" id="PF23771">
    <property type="entry name" value="DUF7168"/>
    <property type="match status" value="1"/>
</dbReference>
<dbReference type="InterPro" id="IPR055592">
    <property type="entry name" value="DUF7168"/>
</dbReference>